<evidence type="ECO:0000256" key="1">
    <source>
        <dbReference type="SAM" id="MobiDB-lite"/>
    </source>
</evidence>
<dbReference type="Proteomes" id="UP000053095">
    <property type="component" value="Unassembled WGS sequence"/>
</dbReference>
<proteinExistence type="predicted"/>
<feature type="compositionally biased region" description="Low complexity" evidence="1">
    <location>
        <begin position="57"/>
        <end position="68"/>
    </location>
</feature>
<sequence length="90" mass="9522">MFGLDAPKITRREFDGSDPQLQLAMAYAASKKSAPTSVSTSAVSSARPSVDDEKQRSASTSSGKSASSLTNAQKKRFSFYRAAGTVLSLK</sequence>
<gene>
    <name evidence="2" type="ORF">TCE0_024r07429</name>
</gene>
<evidence type="ECO:0000313" key="3">
    <source>
        <dbReference type="Proteomes" id="UP000053095"/>
    </source>
</evidence>
<name>A0A6V8HGR0_TALPI</name>
<accession>A0A6V8HGR0</accession>
<reference evidence="3" key="1">
    <citation type="journal article" date="2015" name="Genome Announc.">
        <title>Draft genome sequence of Talaromyces cellulolyticus strain Y-94, a source of lignocellulosic biomass-degrading enzymes.</title>
        <authorList>
            <person name="Fujii T."/>
            <person name="Koike H."/>
            <person name="Sawayama S."/>
            <person name="Yano S."/>
            <person name="Inoue H."/>
        </authorList>
    </citation>
    <scope>NUCLEOTIDE SEQUENCE [LARGE SCALE GENOMIC DNA]</scope>
    <source>
        <strain evidence="3">Y-94</strain>
    </source>
</reference>
<keyword evidence="3" id="KW-1185">Reference proteome</keyword>
<comment type="caution">
    <text evidence="2">The sequence shown here is derived from an EMBL/GenBank/DDBJ whole genome shotgun (WGS) entry which is preliminary data.</text>
</comment>
<feature type="region of interest" description="Disordered" evidence="1">
    <location>
        <begin position="30"/>
        <end position="70"/>
    </location>
</feature>
<protein>
    <submittedName>
        <fullName evidence="2">Uncharacterized protein</fullName>
    </submittedName>
</protein>
<dbReference type="EMBL" id="DF933820">
    <property type="protein sequence ID" value="GAM37478.1"/>
    <property type="molecule type" value="Genomic_DNA"/>
</dbReference>
<evidence type="ECO:0000313" key="2">
    <source>
        <dbReference type="EMBL" id="GAM37478.1"/>
    </source>
</evidence>
<organism evidence="2 3">
    <name type="scientific">Talaromyces pinophilus</name>
    <name type="common">Penicillium pinophilum</name>
    <dbReference type="NCBI Taxonomy" id="128442"/>
    <lineage>
        <taxon>Eukaryota</taxon>
        <taxon>Fungi</taxon>
        <taxon>Dikarya</taxon>
        <taxon>Ascomycota</taxon>
        <taxon>Pezizomycotina</taxon>
        <taxon>Eurotiomycetes</taxon>
        <taxon>Eurotiomycetidae</taxon>
        <taxon>Eurotiales</taxon>
        <taxon>Trichocomaceae</taxon>
        <taxon>Talaromyces</taxon>
        <taxon>Talaromyces sect. Talaromyces</taxon>
    </lineage>
</organism>
<feature type="compositionally biased region" description="Low complexity" evidence="1">
    <location>
        <begin position="30"/>
        <end position="48"/>
    </location>
</feature>
<dbReference type="AlphaFoldDB" id="A0A6V8HGR0"/>